<dbReference type="STRING" id="292459.STH346"/>
<dbReference type="InterPro" id="IPR007211">
    <property type="entry name" value="DUF378"/>
</dbReference>
<evidence type="ECO:0000313" key="2">
    <source>
        <dbReference type="EMBL" id="BAD39331.1"/>
    </source>
</evidence>
<accession>Q67SL2</accession>
<dbReference type="AlphaFoldDB" id="Q67SL2"/>
<evidence type="ECO:0000256" key="1">
    <source>
        <dbReference type="SAM" id="Phobius"/>
    </source>
</evidence>
<keyword evidence="3" id="KW-1185">Reference proteome</keyword>
<feature type="transmembrane region" description="Helical" evidence="1">
    <location>
        <begin position="82"/>
        <end position="103"/>
    </location>
</feature>
<protein>
    <recommendedName>
        <fullName evidence="4">DUF378 domain-containing protein</fullName>
    </recommendedName>
</protein>
<reference evidence="2 3" key="1">
    <citation type="journal article" date="2004" name="Nucleic Acids Res.">
        <title>Genome sequence of Symbiobacterium thermophilum, an uncultivable bacterium that depends on microbial commensalism.</title>
        <authorList>
            <person name="Ueda K."/>
            <person name="Yamashita A."/>
            <person name="Ishikawa J."/>
            <person name="Shimada M."/>
            <person name="Watsuji T."/>
            <person name="Morimura K."/>
            <person name="Ikeda H."/>
            <person name="Hattori M."/>
            <person name="Beppu T."/>
        </authorList>
    </citation>
    <scope>NUCLEOTIDE SEQUENCE [LARGE SCALE GENOMIC DNA]</scope>
    <source>
        <strain evidence="3">T / IAM 14863</strain>
    </source>
</reference>
<gene>
    <name evidence="2" type="ordered locus">STH346</name>
</gene>
<dbReference type="EMBL" id="AP006840">
    <property type="protein sequence ID" value="BAD39331.1"/>
    <property type="molecule type" value="Genomic_DNA"/>
</dbReference>
<keyword evidence="1" id="KW-0472">Membrane</keyword>
<evidence type="ECO:0008006" key="4">
    <source>
        <dbReference type="Google" id="ProtNLM"/>
    </source>
</evidence>
<feature type="transmembrane region" description="Helical" evidence="1">
    <location>
        <begin position="48"/>
        <end position="76"/>
    </location>
</feature>
<dbReference type="eggNOG" id="COG2155">
    <property type="taxonomic scope" value="Bacteria"/>
</dbReference>
<dbReference type="PANTHER" id="PTHR37304">
    <property type="entry name" value="MEMBRANE PROTEIN-RELATED"/>
    <property type="match status" value="1"/>
</dbReference>
<dbReference type="HOGENOM" id="CLU_2182643_0_0_9"/>
<dbReference type="KEGG" id="sth:STH346"/>
<evidence type="ECO:0000313" key="3">
    <source>
        <dbReference type="Proteomes" id="UP000000417"/>
    </source>
</evidence>
<sequence length="109" mass="11419">MQQAPGGDLPKAFQILPQVLGPTGRPPCIGAAPPVHPTPQKGSGVRVFIARLLVIIGALNWGLIGLFGFDLVAFLFGGQMSLISRLVYTLVGVAGVFVIGDLVGNRQRT</sequence>
<dbReference type="PANTHER" id="PTHR37304:SF1">
    <property type="entry name" value="MEMBRANE PROTEIN"/>
    <property type="match status" value="1"/>
</dbReference>
<organism evidence="2 3">
    <name type="scientific">Symbiobacterium thermophilum (strain DSM 24528 / JCM 14929 / IAM 14863 / T)</name>
    <dbReference type="NCBI Taxonomy" id="292459"/>
    <lineage>
        <taxon>Bacteria</taxon>
        <taxon>Bacillati</taxon>
        <taxon>Bacillota</taxon>
        <taxon>Clostridia</taxon>
        <taxon>Eubacteriales</taxon>
        <taxon>Symbiobacteriaceae</taxon>
        <taxon>Symbiobacterium</taxon>
    </lineage>
</organism>
<keyword evidence="1" id="KW-1133">Transmembrane helix</keyword>
<name>Q67SL2_SYMTH</name>
<dbReference type="Pfam" id="PF04070">
    <property type="entry name" value="DUF378"/>
    <property type="match status" value="1"/>
</dbReference>
<keyword evidence="1" id="KW-0812">Transmembrane</keyword>
<dbReference type="Proteomes" id="UP000000417">
    <property type="component" value="Chromosome"/>
</dbReference>
<proteinExistence type="predicted"/>
<dbReference type="OrthoDB" id="9812136at2"/>